<organism evidence="19 20">
    <name type="scientific">Egibacter rhizosphaerae</name>
    <dbReference type="NCBI Taxonomy" id="1670831"/>
    <lineage>
        <taxon>Bacteria</taxon>
        <taxon>Bacillati</taxon>
        <taxon>Actinomycetota</taxon>
        <taxon>Nitriliruptoria</taxon>
        <taxon>Egibacterales</taxon>
        <taxon>Egibacteraceae</taxon>
        <taxon>Egibacter</taxon>
    </lineage>
</organism>
<sequence>MVRDERGVPLPPSHRRPAPRLDRERAWWAEGAVVAGVDEVGRGAWAGPVTYAAVVLPTDRRVYKLRDSKTLDPAAREHLARRLRGVAPGIGIGHASNREIDRLGMSLAMRLAARRAVEALPDRPDVLLLDGNWDFLADFPSHNERLIGGDARCASIAAASIVAKAARDSLMRHAEPRFPPYDFASNKGYPTPAHLASLDAQGPCELHRLSWRPVAAARWNATAPRLPLDEVTGVGSSAFG</sequence>
<keyword evidence="10 14" id="KW-0479">Metal-binding</keyword>
<dbReference type="Proteomes" id="UP000291469">
    <property type="component" value="Chromosome"/>
</dbReference>
<dbReference type="Gene3D" id="3.30.420.10">
    <property type="entry name" value="Ribonuclease H-like superfamily/Ribonuclease H"/>
    <property type="match status" value="1"/>
</dbReference>
<evidence type="ECO:0000256" key="3">
    <source>
        <dbReference type="ARBA" id="ARBA00004065"/>
    </source>
</evidence>
<dbReference type="HAMAP" id="MF_00052_B">
    <property type="entry name" value="RNase_HII_B"/>
    <property type="match status" value="1"/>
</dbReference>
<comment type="function">
    <text evidence="3 14 16">Endonuclease that specifically degrades the RNA of RNA-DNA hybrids.</text>
</comment>
<evidence type="ECO:0000256" key="1">
    <source>
        <dbReference type="ARBA" id="ARBA00000077"/>
    </source>
</evidence>
<evidence type="ECO:0000256" key="11">
    <source>
        <dbReference type="ARBA" id="ARBA00022759"/>
    </source>
</evidence>
<keyword evidence="13 14" id="KW-0464">Manganese</keyword>
<keyword evidence="11 14" id="KW-0255">Endonuclease</keyword>
<feature type="binding site" evidence="14 15">
    <location>
        <position position="38"/>
    </location>
    <ligand>
        <name>a divalent metal cation</name>
        <dbReference type="ChEBI" id="CHEBI:60240"/>
    </ligand>
</feature>
<dbReference type="GO" id="GO:0006298">
    <property type="term" value="P:mismatch repair"/>
    <property type="evidence" value="ECO:0007669"/>
    <property type="project" value="TreeGrafter"/>
</dbReference>
<evidence type="ECO:0000256" key="15">
    <source>
        <dbReference type="PROSITE-ProRule" id="PRU01319"/>
    </source>
</evidence>
<dbReference type="CDD" id="cd07182">
    <property type="entry name" value="RNase_HII_bacteria_HII_like"/>
    <property type="match status" value="1"/>
</dbReference>
<evidence type="ECO:0000313" key="20">
    <source>
        <dbReference type="Proteomes" id="UP000291469"/>
    </source>
</evidence>
<evidence type="ECO:0000256" key="17">
    <source>
        <dbReference type="SAM" id="MobiDB-lite"/>
    </source>
</evidence>
<evidence type="ECO:0000256" key="8">
    <source>
        <dbReference type="ARBA" id="ARBA00022490"/>
    </source>
</evidence>
<dbReference type="InterPro" id="IPR022898">
    <property type="entry name" value="RNase_HII"/>
</dbReference>
<feature type="binding site" evidence="14 15">
    <location>
        <position position="39"/>
    </location>
    <ligand>
        <name>a divalent metal cation</name>
        <dbReference type="ChEBI" id="CHEBI:60240"/>
    </ligand>
</feature>
<evidence type="ECO:0000256" key="13">
    <source>
        <dbReference type="ARBA" id="ARBA00023211"/>
    </source>
</evidence>
<dbReference type="InterPro" id="IPR036397">
    <property type="entry name" value="RNaseH_sf"/>
</dbReference>
<dbReference type="EC" id="3.1.26.4" evidence="6 14"/>
<feature type="domain" description="RNase H type-2" evidence="18">
    <location>
        <begin position="32"/>
        <end position="223"/>
    </location>
</feature>
<evidence type="ECO:0000256" key="7">
    <source>
        <dbReference type="ARBA" id="ARBA00019179"/>
    </source>
</evidence>
<dbReference type="GO" id="GO:0005737">
    <property type="term" value="C:cytoplasm"/>
    <property type="evidence" value="ECO:0007669"/>
    <property type="project" value="UniProtKB-SubCell"/>
</dbReference>
<name>A0A411YCI9_9ACTN</name>
<evidence type="ECO:0000256" key="4">
    <source>
        <dbReference type="ARBA" id="ARBA00004496"/>
    </source>
</evidence>
<protein>
    <recommendedName>
        <fullName evidence="7 14">Ribonuclease HII</fullName>
        <shortName evidence="14">RNase HII</shortName>
        <ecNumber evidence="6 14">3.1.26.4</ecNumber>
    </recommendedName>
</protein>
<evidence type="ECO:0000259" key="18">
    <source>
        <dbReference type="PROSITE" id="PS51975"/>
    </source>
</evidence>
<reference evidence="19 20" key="1">
    <citation type="submission" date="2019-01" db="EMBL/GenBank/DDBJ databases">
        <title>Egibacter rhizosphaerae EGI 80759T.</title>
        <authorList>
            <person name="Chen D.-D."/>
            <person name="Tian Y."/>
            <person name="Jiao J.-Y."/>
            <person name="Zhang X.-T."/>
            <person name="Zhang Y.-G."/>
            <person name="Zhang Y."/>
            <person name="Xiao M."/>
            <person name="Shu W.-S."/>
            <person name="Li W.-J."/>
        </authorList>
    </citation>
    <scope>NUCLEOTIDE SEQUENCE [LARGE SCALE GENOMIC DNA]</scope>
    <source>
        <strain evidence="19 20">EGI 80759</strain>
    </source>
</reference>
<keyword evidence="20" id="KW-1185">Reference proteome</keyword>
<evidence type="ECO:0000256" key="9">
    <source>
        <dbReference type="ARBA" id="ARBA00022722"/>
    </source>
</evidence>
<dbReference type="EMBL" id="CP036402">
    <property type="protein sequence ID" value="QBI18908.1"/>
    <property type="molecule type" value="Genomic_DNA"/>
</dbReference>
<comment type="similarity">
    <text evidence="5 14 16">Belongs to the RNase HII family.</text>
</comment>
<evidence type="ECO:0000256" key="12">
    <source>
        <dbReference type="ARBA" id="ARBA00022801"/>
    </source>
</evidence>
<dbReference type="NCBIfam" id="NF000595">
    <property type="entry name" value="PRK00015.1-3"/>
    <property type="match status" value="1"/>
</dbReference>
<dbReference type="GO" id="GO:0043137">
    <property type="term" value="P:DNA replication, removal of RNA primer"/>
    <property type="evidence" value="ECO:0007669"/>
    <property type="project" value="TreeGrafter"/>
</dbReference>
<comment type="cofactor">
    <cofactor evidence="14 15">
        <name>Mn(2+)</name>
        <dbReference type="ChEBI" id="CHEBI:29035"/>
    </cofactor>
    <cofactor evidence="14 15">
        <name>Mg(2+)</name>
        <dbReference type="ChEBI" id="CHEBI:18420"/>
    </cofactor>
    <text evidence="14 15">Manganese or magnesium. Binds 1 divalent metal ion per monomer in the absence of substrate. May bind a second metal ion after substrate binding.</text>
</comment>
<dbReference type="InterPro" id="IPR001352">
    <property type="entry name" value="RNase_HII/HIII"/>
</dbReference>
<dbReference type="GO" id="GO:0003723">
    <property type="term" value="F:RNA binding"/>
    <property type="evidence" value="ECO:0007669"/>
    <property type="project" value="UniProtKB-UniRule"/>
</dbReference>
<gene>
    <name evidence="14" type="primary">rnhB</name>
    <name evidence="19" type="ORF">ER308_04680</name>
</gene>
<keyword evidence="8 14" id="KW-0963">Cytoplasm</keyword>
<dbReference type="SUPFAM" id="SSF53098">
    <property type="entry name" value="Ribonuclease H-like"/>
    <property type="match status" value="1"/>
</dbReference>
<evidence type="ECO:0000256" key="14">
    <source>
        <dbReference type="HAMAP-Rule" id="MF_00052"/>
    </source>
</evidence>
<comment type="subcellular location">
    <subcellularLocation>
        <location evidence="4 14">Cytoplasm</location>
    </subcellularLocation>
</comment>
<evidence type="ECO:0000256" key="10">
    <source>
        <dbReference type="ARBA" id="ARBA00022723"/>
    </source>
</evidence>
<dbReference type="PROSITE" id="PS51975">
    <property type="entry name" value="RNASE_H_2"/>
    <property type="match status" value="1"/>
</dbReference>
<accession>A0A411YCI9</accession>
<keyword evidence="12 14" id="KW-0378">Hydrolase</keyword>
<dbReference type="PANTHER" id="PTHR10954">
    <property type="entry name" value="RIBONUCLEASE H2 SUBUNIT A"/>
    <property type="match status" value="1"/>
</dbReference>
<dbReference type="PANTHER" id="PTHR10954:SF18">
    <property type="entry name" value="RIBONUCLEASE HII"/>
    <property type="match status" value="1"/>
</dbReference>
<dbReference type="OrthoDB" id="9803420at2"/>
<evidence type="ECO:0000256" key="2">
    <source>
        <dbReference type="ARBA" id="ARBA00001946"/>
    </source>
</evidence>
<dbReference type="Pfam" id="PF01351">
    <property type="entry name" value="RNase_HII"/>
    <property type="match status" value="1"/>
</dbReference>
<comment type="cofactor">
    <cofactor evidence="2">
        <name>Mg(2+)</name>
        <dbReference type="ChEBI" id="CHEBI:18420"/>
    </cofactor>
</comment>
<dbReference type="InterPro" id="IPR012337">
    <property type="entry name" value="RNaseH-like_sf"/>
</dbReference>
<dbReference type="GO" id="GO:0032299">
    <property type="term" value="C:ribonuclease H2 complex"/>
    <property type="evidence" value="ECO:0007669"/>
    <property type="project" value="TreeGrafter"/>
</dbReference>
<dbReference type="GO" id="GO:0004523">
    <property type="term" value="F:RNA-DNA hybrid ribonuclease activity"/>
    <property type="evidence" value="ECO:0007669"/>
    <property type="project" value="UniProtKB-UniRule"/>
</dbReference>
<feature type="binding site" evidence="14 15">
    <location>
        <position position="130"/>
    </location>
    <ligand>
        <name>a divalent metal cation</name>
        <dbReference type="ChEBI" id="CHEBI:60240"/>
    </ligand>
</feature>
<dbReference type="AlphaFoldDB" id="A0A411YCI9"/>
<dbReference type="KEGG" id="erz:ER308_04680"/>
<dbReference type="GO" id="GO:0030145">
    <property type="term" value="F:manganese ion binding"/>
    <property type="evidence" value="ECO:0007669"/>
    <property type="project" value="UniProtKB-UniRule"/>
</dbReference>
<proteinExistence type="inferred from homology"/>
<keyword evidence="9 14" id="KW-0540">Nuclease</keyword>
<comment type="catalytic activity">
    <reaction evidence="1 14 15 16">
        <text>Endonucleolytic cleavage to 5'-phosphomonoester.</text>
        <dbReference type="EC" id="3.1.26.4"/>
    </reaction>
</comment>
<feature type="region of interest" description="Disordered" evidence="17">
    <location>
        <begin position="1"/>
        <end position="20"/>
    </location>
</feature>
<evidence type="ECO:0000256" key="16">
    <source>
        <dbReference type="RuleBase" id="RU003515"/>
    </source>
</evidence>
<evidence type="ECO:0000256" key="6">
    <source>
        <dbReference type="ARBA" id="ARBA00012180"/>
    </source>
</evidence>
<dbReference type="InterPro" id="IPR024567">
    <property type="entry name" value="RNase_HII/HIII_dom"/>
</dbReference>
<evidence type="ECO:0000313" key="19">
    <source>
        <dbReference type="EMBL" id="QBI18908.1"/>
    </source>
</evidence>
<evidence type="ECO:0000256" key="5">
    <source>
        <dbReference type="ARBA" id="ARBA00007383"/>
    </source>
</evidence>